<reference evidence="4 5" key="1">
    <citation type="journal article" date="2016" name="DNA Res.">
        <title>The draft genome of MD-2 pineapple using hybrid error correction of long reads.</title>
        <authorList>
            <person name="Redwan R.M."/>
            <person name="Saidin A."/>
            <person name="Kumar S.V."/>
        </authorList>
    </citation>
    <scope>NUCLEOTIDE SEQUENCE [LARGE SCALE GENOMIC DNA]</scope>
    <source>
        <strain evidence="5">cv. MD2</strain>
        <tissue evidence="4">Leaf</tissue>
    </source>
</reference>
<keyword evidence="1" id="KW-0540">Nuclease</keyword>
<comment type="caution">
    <text evidence="4">The sequence shown here is derived from an EMBL/GenBank/DDBJ whole genome shotgun (WGS) entry which is preliminary data.</text>
</comment>
<dbReference type="PANTHER" id="PTHR23240:SF8">
    <property type="entry name" value="PROTEIN ARTEMIS"/>
    <property type="match status" value="1"/>
</dbReference>
<dbReference type="EMBL" id="LSRQ01002439">
    <property type="protein sequence ID" value="OAY74370.1"/>
    <property type="molecule type" value="Genomic_DNA"/>
</dbReference>
<keyword evidence="3 4" id="KW-0269">Exonuclease</keyword>
<dbReference type="GO" id="GO:0003684">
    <property type="term" value="F:damaged DNA binding"/>
    <property type="evidence" value="ECO:0007669"/>
    <property type="project" value="TreeGrafter"/>
</dbReference>
<dbReference type="STRING" id="4615.A0A199VC44"/>
<name>A0A199VC44_ANACO</name>
<gene>
    <name evidence="4" type="ORF">ACMD2_27307</name>
</gene>
<evidence type="ECO:0000256" key="2">
    <source>
        <dbReference type="ARBA" id="ARBA00022801"/>
    </source>
</evidence>
<sequence length="212" mass="23861">MEKGLISVDRWGQESQAYFLTHLHADHTKGLSPQWCRGPLFCSPISAHLLPSKFPGFDPSLIRVLDVGSTQCLSLHSHTAGSQVRVVVTTIDAHHCPGAVMYLFRGEFGCVLYTGDFRWELRSKRAMMGKKTLLEALQGDKVDALYLDNTYCHPSFSFPPREVVAEQVCLCFRVSIFFIGSHTSYECLCTIGMYGSPKKMWVQEPPFLNFTC</sequence>
<protein>
    <submittedName>
        <fullName evidence="4">5' exonuclease Apollo</fullName>
    </submittedName>
</protein>
<dbReference type="SUPFAM" id="SSF56281">
    <property type="entry name" value="Metallo-hydrolase/oxidoreductase"/>
    <property type="match status" value="1"/>
</dbReference>
<dbReference type="GO" id="GO:0006303">
    <property type="term" value="P:double-strand break repair via nonhomologous end joining"/>
    <property type="evidence" value="ECO:0007669"/>
    <property type="project" value="TreeGrafter"/>
</dbReference>
<dbReference type="PANTHER" id="PTHR23240">
    <property type="entry name" value="DNA CROSS-LINK REPAIR PROTEIN PSO2/SNM1-RELATED"/>
    <property type="match status" value="1"/>
</dbReference>
<dbReference type="GO" id="GO:0036297">
    <property type="term" value="P:interstrand cross-link repair"/>
    <property type="evidence" value="ECO:0007669"/>
    <property type="project" value="TreeGrafter"/>
</dbReference>
<evidence type="ECO:0000256" key="3">
    <source>
        <dbReference type="ARBA" id="ARBA00022839"/>
    </source>
</evidence>
<proteinExistence type="predicted"/>
<evidence type="ECO:0000313" key="5">
    <source>
        <dbReference type="Proteomes" id="UP000092600"/>
    </source>
</evidence>
<organism evidence="4 5">
    <name type="scientific">Ananas comosus</name>
    <name type="common">Pineapple</name>
    <name type="synonym">Ananas ananas</name>
    <dbReference type="NCBI Taxonomy" id="4615"/>
    <lineage>
        <taxon>Eukaryota</taxon>
        <taxon>Viridiplantae</taxon>
        <taxon>Streptophyta</taxon>
        <taxon>Embryophyta</taxon>
        <taxon>Tracheophyta</taxon>
        <taxon>Spermatophyta</taxon>
        <taxon>Magnoliopsida</taxon>
        <taxon>Liliopsida</taxon>
        <taxon>Poales</taxon>
        <taxon>Bromeliaceae</taxon>
        <taxon>Bromelioideae</taxon>
        <taxon>Ananas</taxon>
    </lineage>
</organism>
<keyword evidence="2" id="KW-0378">Hydrolase</keyword>
<dbReference type="InterPro" id="IPR036866">
    <property type="entry name" value="RibonucZ/Hydroxyglut_hydro"/>
</dbReference>
<dbReference type="Proteomes" id="UP000092600">
    <property type="component" value="Unassembled WGS sequence"/>
</dbReference>
<dbReference type="GO" id="GO:0035312">
    <property type="term" value="F:5'-3' DNA exonuclease activity"/>
    <property type="evidence" value="ECO:0007669"/>
    <property type="project" value="TreeGrafter"/>
</dbReference>
<dbReference type="Gene3D" id="3.60.15.10">
    <property type="entry name" value="Ribonuclease Z/Hydroxyacylglutathione hydrolase-like"/>
    <property type="match status" value="1"/>
</dbReference>
<accession>A0A199VC44</accession>
<evidence type="ECO:0000256" key="1">
    <source>
        <dbReference type="ARBA" id="ARBA00022722"/>
    </source>
</evidence>
<evidence type="ECO:0000313" key="4">
    <source>
        <dbReference type="EMBL" id="OAY74370.1"/>
    </source>
</evidence>
<dbReference type="AlphaFoldDB" id="A0A199VC44"/>